<comment type="caution">
    <text evidence="2">The sequence shown here is derived from an EMBL/GenBank/DDBJ whole genome shotgun (WGS) entry which is preliminary data.</text>
</comment>
<evidence type="ECO:0000313" key="3">
    <source>
        <dbReference type="Proteomes" id="UP001500305"/>
    </source>
</evidence>
<organism evidence="2 3">
    <name type="scientific">Kitasatospora cystarginea</name>
    <dbReference type="NCBI Taxonomy" id="58350"/>
    <lineage>
        <taxon>Bacteria</taxon>
        <taxon>Bacillati</taxon>
        <taxon>Actinomycetota</taxon>
        <taxon>Actinomycetes</taxon>
        <taxon>Kitasatosporales</taxon>
        <taxon>Streptomycetaceae</taxon>
        <taxon>Kitasatospora</taxon>
    </lineage>
</organism>
<accession>A0ABN3ECB1</accession>
<evidence type="ECO:0000313" key="2">
    <source>
        <dbReference type="EMBL" id="GAA2254329.1"/>
    </source>
</evidence>
<gene>
    <name evidence="2" type="ORF">GCM10010430_42600</name>
</gene>
<evidence type="ECO:0000256" key="1">
    <source>
        <dbReference type="SAM" id="MobiDB-lite"/>
    </source>
</evidence>
<name>A0ABN3ECB1_9ACTN</name>
<sequence length="121" mass="12698">MRPIHQMRLTGRLASGADEWSCPTCGRRIALRRPPDTEVVVLDVGDESAVHVGLVEPDEAAAAVAEKYGLGPIQEIPRPPAPAAPDAVRSDAARGDLVGPDAEDRAWLAEIGIDWDGGAAA</sequence>
<feature type="region of interest" description="Disordered" evidence="1">
    <location>
        <begin position="72"/>
        <end position="97"/>
    </location>
</feature>
<reference evidence="2 3" key="1">
    <citation type="journal article" date="2019" name="Int. J. Syst. Evol. Microbiol.">
        <title>The Global Catalogue of Microorganisms (GCM) 10K type strain sequencing project: providing services to taxonomists for standard genome sequencing and annotation.</title>
        <authorList>
            <consortium name="The Broad Institute Genomics Platform"/>
            <consortium name="The Broad Institute Genome Sequencing Center for Infectious Disease"/>
            <person name="Wu L."/>
            <person name="Ma J."/>
        </authorList>
    </citation>
    <scope>NUCLEOTIDE SEQUENCE [LARGE SCALE GENOMIC DNA]</scope>
    <source>
        <strain evidence="2 3">JCM 7356</strain>
    </source>
</reference>
<proteinExistence type="predicted"/>
<keyword evidence="3" id="KW-1185">Reference proteome</keyword>
<protein>
    <submittedName>
        <fullName evidence="2">Uncharacterized protein</fullName>
    </submittedName>
</protein>
<dbReference type="Proteomes" id="UP001500305">
    <property type="component" value="Unassembled WGS sequence"/>
</dbReference>
<dbReference type="EMBL" id="BAAATR010000019">
    <property type="protein sequence ID" value="GAA2254329.1"/>
    <property type="molecule type" value="Genomic_DNA"/>
</dbReference>